<dbReference type="KEGG" id="aup:AsAng_0036010"/>
<evidence type="ECO:0000256" key="1">
    <source>
        <dbReference type="SAM" id="MobiDB-lite"/>
    </source>
</evidence>
<dbReference type="AlphaFoldDB" id="A0A916DTX9"/>
<reference evidence="4" key="1">
    <citation type="submission" date="2022-09" db="EMBL/GenBank/DDBJ databases">
        <title>Aureispira anguillicida sp. nov., isolated from Leptocephalus of Japanese eel Anguilla japonica.</title>
        <authorList>
            <person name="Yuasa K."/>
            <person name="Mekata T."/>
            <person name="Ikunari K."/>
        </authorList>
    </citation>
    <scope>NUCLEOTIDE SEQUENCE</scope>
    <source>
        <strain evidence="4">EL160426</strain>
    </source>
</reference>
<dbReference type="InterPro" id="IPR051548">
    <property type="entry name" value="Grx-like_ET"/>
</dbReference>
<feature type="chain" id="PRO_5036965003" evidence="2">
    <location>
        <begin position="25"/>
        <end position="368"/>
    </location>
</feature>
<dbReference type="PANTHER" id="PTHR34386:SF1">
    <property type="entry name" value="GLUTAREDOXIN-LIKE PROTEIN NRDH"/>
    <property type="match status" value="1"/>
</dbReference>
<feature type="compositionally biased region" description="Low complexity" evidence="1">
    <location>
        <begin position="108"/>
        <end position="137"/>
    </location>
</feature>
<sequence>MRHLCFSSLIVATLILACSNGRTSQETVTENTENTNSTMASMDDPVLEKNTVESVALTEVTSPASINKATEKKEAPKESTPSAEAKAVPASSTPTPEVKPDLPKESMVSSEPTPAPTSTTSEAPKTTVTPTTNPVANANVTTATKPVEKKIELSHDGFDQLLRKYVNSSGGVNYSGFQKEKATLAAYLDLLKKNAPQSSWSKNKEIAYWINLYNAFTIYAIVEKYPVSSIMDLEGGKVWDKKKIVIGGKSLTLNDIEKEKLLKRFKEPRVHFAVNCAAASCPPLLNKAWTEDNVQRYLAKQTKAFINNAKYNSISAKSLEISQIFNWYAGDFGGSDKVVAYFQKYSEIEINGNAKVKFKTYDWKLNKQ</sequence>
<dbReference type="Pfam" id="PF04784">
    <property type="entry name" value="DUF547"/>
    <property type="match status" value="1"/>
</dbReference>
<dbReference type="Proteomes" id="UP001060919">
    <property type="component" value="Chromosome"/>
</dbReference>
<protein>
    <submittedName>
        <fullName evidence="4">DUF547 domain-containing protein</fullName>
    </submittedName>
</protein>
<feature type="compositionally biased region" description="Low complexity" evidence="1">
    <location>
        <begin position="23"/>
        <end position="38"/>
    </location>
</feature>
<dbReference type="InterPro" id="IPR006869">
    <property type="entry name" value="DUF547"/>
</dbReference>
<name>A0A916DTX9_9BACT</name>
<evidence type="ECO:0000313" key="4">
    <source>
        <dbReference type="EMBL" id="BDS12876.1"/>
    </source>
</evidence>
<feature type="domain" description="DUF547" evidence="3">
    <location>
        <begin position="198"/>
        <end position="306"/>
    </location>
</feature>
<feature type="compositionally biased region" description="Polar residues" evidence="1">
    <location>
        <begin position="59"/>
        <end position="68"/>
    </location>
</feature>
<dbReference type="PANTHER" id="PTHR34386">
    <property type="entry name" value="GLUTAREDOXIN"/>
    <property type="match status" value="1"/>
</dbReference>
<gene>
    <name evidence="4" type="ORF">AsAng_0036010</name>
</gene>
<evidence type="ECO:0000256" key="2">
    <source>
        <dbReference type="SAM" id="SignalP"/>
    </source>
</evidence>
<feature type="region of interest" description="Disordered" evidence="1">
    <location>
        <begin position="22"/>
        <end position="41"/>
    </location>
</feature>
<feature type="region of interest" description="Disordered" evidence="1">
    <location>
        <begin position="56"/>
        <end position="137"/>
    </location>
</feature>
<evidence type="ECO:0000259" key="3">
    <source>
        <dbReference type="Pfam" id="PF04784"/>
    </source>
</evidence>
<dbReference type="EMBL" id="AP026867">
    <property type="protein sequence ID" value="BDS12876.1"/>
    <property type="molecule type" value="Genomic_DNA"/>
</dbReference>
<proteinExistence type="predicted"/>
<keyword evidence="2" id="KW-0732">Signal</keyword>
<dbReference type="GO" id="GO:0009055">
    <property type="term" value="F:electron transfer activity"/>
    <property type="evidence" value="ECO:0007669"/>
    <property type="project" value="TreeGrafter"/>
</dbReference>
<dbReference type="RefSeq" id="WP_264788221.1">
    <property type="nucleotide sequence ID" value="NZ_AP026867.1"/>
</dbReference>
<organism evidence="4 5">
    <name type="scientific">Aureispira anguillae</name>
    <dbReference type="NCBI Taxonomy" id="2864201"/>
    <lineage>
        <taxon>Bacteria</taxon>
        <taxon>Pseudomonadati</taxon>
        <taxon>Bacteroidota</taxon>
        <taxon>Saprospiria</taxon>
        <taxon>Saprospirales</taxon>
        <taxon>Saprospiraceae</taxon>
        <taxon>Aureispira</taxon>
    </lineage>
</organism>
<accession>A0A916DTX9</accession>
<keyword evidence="5" id="KW-1185">Reference proteome</keyword>
<dbReference type="GO" id="GO:0045454">
    <property type="term" value="P:cell redox homeostasis"/>
    <property type="evidence" value="ECO:0007669"/>
    <property type="project" value="TreeGrafter"/>
</dbReference>
<evidence type="ECO:0000313" key="5">
    <source>
        <dbReference type="Proteomes" id="UP001060919"/>
    </source>
</evidence>
<feature type="signal peptide" evidence="2">
    <location>
        <begin position="1"/>
        <end position="24"/>
    </location>
</feature>
<dbReference type="PROSITE" id="PS51257">
    <property type="entry name" value="PROKAR_LIPOPROTEIN"/>
    <property type="match status" value="1"/>
</dbReference>